<protein>
    <submittedName>
        <fullName evidence="3">Secreted protein</fullName>
    </submittedName>
</protein>
<evidence type="ECO:0000313" key="1">
    <source>
        <dbReference type="EMBL" id="VDP78987.1"/>
    </source>
</evidence>
<proteinExistence type="predicted"/>
<reference evidence="1 2" key="2">
    <citation type="submission" date="2018-11" db="EMBL/GenBank/DDBJ databases">
        <authorList>
            <consortium name="Pathogen Informatics"/>
        </authorList>
    </citation>
    <scope>NUCLEOTIDE SEQUENCE [LARGE SCALE GENOMIC DNA]</scope>
    <source>
        <strain evidence="1">Dakar</strain>
        <strain evidence="2">Dakar, Senegal</strain>
    </source>
</reference>
<dbReference type="EMBL" id="UZAK01049433">
    <property type="protein sequence ID" value="VDP78987.1"/>
    <property type="molecule type" value="Genomic_DNA"/>
</dbReference>
<evidence type="ECO:0000313" key="2">
    <source>
        <dbReference type="Proteomes" id="UP000279833"/>
    </source>
</evidence>
<evidence type="ECO:0000313" key="3">
    <source>
        <dbReference type="WBParaSite" id="SCUD_0002246101-mRNA-1"/>
    </source>
</evidence>
<sequence>DAPVVITPAEIAFLWYFDQVSFPSFGTCSLSEVLLKRIWSILTVTPTSAFSASAGMLSGPAALPLLTCLMAMLTSSVVGGPTSIGRSVGSASVLGGYSGFGRFKSSSKCSTCLFRCSSKLVVTLSSLFFNDRSGLR</sequence>
<reference evidence="3" key="1">
    <citation type="submission" date="2016-06" db="UniProtKB">
        <authorList>
            <consortium name="WormBaseParasite"/>
        </authorList>
    </citation>
    <scope>IDENTIFICATION</scope>
</reference>
<keyword evidence="2" id="KW-1185">Reference proteome</keyword>
<organism evidence="3">
    <name type="scientific">Schistosoma curassoni</name>
    <dbReference type="NCBI Taxonomy" id="6186"/>
    <lineage>
        <taxon>Eukaryota</taxon>
        <taxon>Metazoa</taxon>
        <taxon>Spiralia</taxon>
        <taxon>Lophotrochozoa</taxon>
        <taxon>Platyhelminthes</taxon>
        <taxon>Trematoda</taxon>
        <taxon>Digenea</taxon>
        <taxon>Strigeidida</taxon>
        <taxon>Schistosomatoidea</taxon>
        <taxon>Schistosomatidae</taxon>
        <taxon>Schistosoma</taxon>
    </lineage>
</organism>
<name>A0A183L544_9TREM</name>
<accession>A0A183L544</accession>
<gene>
    <name evidence="1" type="ORF">SCUD_LOCUS22458</name>
</gene>
<dbReference type="WBParaSite" id="SCUD_0002246101-mRNA-1">
    <property type="protein sequence ID" value="SCUD_0002246101-mRNA-1"/>
    <property type="gene ID" value="SCUD_0002246101"/>
</dbReference>
<dbReference type="Proteomes" id="UP000279833">
    <property type="component" value="Unassembled WGS sequence"/>
</dbReference>
<dbReference type="AlphaFoldDB" id="A0A183L544"/>